<reference evidence="2 3" key="1">
    <citation type="submission" date="2023-06" db="EMBL/GenBank/DDBJ databases">
        <authorList>
            <person name="Oyuntsetseg B."/>
            <person name="Kim S.B."/>
        </authorList>
    </citation>
    <scope>NUCLEOTIDE SEQUENCE [LARGE SCALE GENOMIC DNA]</scope>
    <source>
        <strain evidence="2 3">2-15</strain>
    </source>
</reference>
<proteinExistence type="predicted"/>
<feature type="domain" description="Cupin type-2" evidence="1">
    <location>
        <begin position="40"/>
        <end position="104"/>
    </location>
</feature>
<sequence length="123" mass="13000">MTDSVTGKYVQVTYDPANPPADGLLLSAADVPEIQNCLGVVTIPAGSPRTDTIAHATSEVMYVAQGTGQLHTDQGVLDFERGQAIFIPAASWHALENTGSEDLVSVFSFPSPSRPSTRAKRVS</sequence>
<dbReference type="Gene3D" id="2.60.120.10">
    <property type="entry name" value="Jelly Rolls"/>
    <property type="match status" value="1"/>
</dbReference>
<keyword evidence="3" id="KW-1185">Reference proteome</keyword>
<dbReference type="InterPro" id="IPR014710">
    <property type="entry name" value="RmlC-like_jellyroll"/>
</dbReference>
<dbReference type="RefSeq" id="WP_285967832.1">
    <property type="nucleotide sequence ID" value="NZ_CP127294.1"/>
</dbReference>
<dbReference type="AlphaFoldDB" id="A0A9Y2IAZ5"/>
<gene>
    <name evidence="2" type="ORF">QRX50_37665</name>
</gene>
<dbReference type="InterPro" id="IPR013096">
    <property type="entry name" value="Cupin_2"/>
</dbReference>
<protein>
    <submittedName>
        <fullName evidence="2">Cupin domain-containing protein</fullName>
    </submittedName>
</protein>
<dbReference type="Proteomes" id="UP001236014">
    <property type="component" value="Chromosome"/>
</dbReference>
<evidence type="ECO:0000259" key="1">
    <source>
        <dbReference type="Pfam" id="PF07883"/>
    </source>
</evidence>
<dbReference type="KEGG" id="acab:QRX50_37665"/>
<name>A0A9Y2IAZ5_9PSEU</name>
<dbReference type="SUPFAM" id="SSF51182">
    <property type="entry name" value="RmlC-like cupins"/>
    <property type="match status" value="1"/>
</dbReference>
<accession>A0A9Y2IAZ5</accession>
<dbReference type="Pfam" id="PF07883">
    <property type="entry name" value="Cupin_2"/>
    <property type="match status" value="1"/>
</dbReference>
<evidence type="ECO:0000313" key="3">
    <source>
        <dbReference type="Proteomes" id="UP001236014"/>
    </source>
</evidence>
<dbReference type="InterPro" id="IPR011051">
    <property type="entry name" value="RmlC_Cupin_sf"/>
</dbReference>
<dbReference type="EMBL" id="CP127294">
    <property type="protein sequence ID" value="WIX77090.1"/>
    <property type="molecule type" value="Genomic_DNA"/>
</dbReference>
<organism evidence="2 3">
    <name type="scientific">Amycolatopsis carbonis</name>
    <dbReference type="NCBI Taxonomy" id="715471"/>
    <lineage>
        <taxon>Bacteria</taxon>
        <taxon>Bacillati</taxon>
        <taxon>Actinomycetota</taxon>
        <taxon>Actinomycetes</taxon>
        <taxon>Pseudonocardiales</taxon>
        <taxon>Pseudonocardiaceae</taxon>
        <taxon>Amycolatopsis</taxon>
    </lineage>
</organism>
<evidence type="ECO:0000313" key="2">
    <source>
        <dbReference type="EMBL" id="WIX77090.1"/>
    </source>
</evidence>